<protein>
    <submittedName>
        <fullName evidence="1">Uncharacterized protein</fullName>
    </submittedName>
</protein>
<evidence type="ECO:0000313" key="1">
    <source>
        <dbReference type="EMBL" id="MBA4645609.1"/>
    </source>
</evidence>
<name>A0A7C9DVA4_OPUST</name>
<dbReference type="AlphaFoldDB" id="A0A7C9DVA4"/>
<proteinExistence type="predicted"/>
<accession>A0A7C9DVA4</accession>
<organism evidence="1">
    <name type="scientific">Opuntia streptacantha</name>
    <name type="common">Prickly pear cactus</name>
    <name type="synonym">Opuntia cardona</name>
    <dbReference type="NCBI Taxonomy" id="393608"/>
    <lineage>
        <taxon>Eukaryota</taxon>
        <taxon>Viridiplantae</taxon>
        <taxon>Streptophyta</taxon>
        <taxon>Embryophyta</taxon>
        <taxon>Tracheophyta</taxon>
        <taxon>Spermatophyta</taxon>
        <taxon>Magnoliopsida</taxon>
        <taxon>eudicotyledons</taxon>
        <taxon>Gunneridae</taxon>
        <taxon>Pentapetalae</taxon>
        <taxon>Caryophyllales</taxon>
        <taxon>Cactineae</taxon>
        <taxon>Cactaceae</taxon>
        <taxon>Opuntioideae</taxon>
        <taxon>Opuntia</taxon>
    </lineage>
</organism>
<sequence>MLTTEVATGKWRYGIPSYFWYKECNWSGNKQMVIWCPKLLLASAITLYAADAQYHKCFPKFVHIKQKQSFNNLILLQSIGISHVNFWSAQLLQHPWKCFISLLRMY</sequence>
<dbReference type="EMBL" id="GISG01142991">
    <property type="protein sequence ID" value="MBA4645609.1"/>
    <property type="molecule type" value="Transcribed_RNA"/>
</dbReference>
<reference evidence="1" key="2">
    <citation type="submission" date="2020-07" db="EMBL/GenBank/DDBJ databases">
        <authorList>
            <person name="Vera ALvarez R."/>
            <person name="Arias-Moreno D.M."/>
            <person name="Jimenez-Jacinto V."/>
            <person name="Jimenez-Bremont J.F."/>
            <person name="Swaminathan K."/>
            <person name="Moose S.P."/>
            <person name="Guerrero-Gonzalez M.L."/>
            <person name="Marino-Ramirez L."/>
            <person name="Landsman D."/>
            <person name="Rodriguez-Kessler M."/>
            <person name="Delgado-Sanchez P."/>
        </authorList>
    </citation>
    <scope>NUCLEOTIDE SEQUENCE</scope>
    <source>
        <tissue evidence="1">Cladode</tissue>
    </source>
</reference>
<reference evidence="1" key="1">
    <citation type="journal article" date="2013" name="J. Plant Res.">
        <title>Effect of fungi and light on seed germination of three Opuntia species from semiarid lands of central Mexico.</title>
        <authorList>
            <person name="Delgado-Sanchez P."/>
            <person name="Jimenez-Bremont J.F."/>
            <person name="Guerrero-Gonzalez Mde L."/>
            <person name="Flores J."/>
        </authorList>
    </citation>
    <scope>NUCLEOTIDE SEQUENCE</scope>
    <source>
        <tissue evidence="1">Cladode</tissue>
    </source>
</reference>